<protein>
    <submittedName>
        <fullName evidence="2">Polysaccharide deacetylase family protein</fullName>
    </submittedName>
</protein>
<keyword evidence="3" id="KW-1185">Reference proteome</keyword>
<sequence length="296" mass="33270">MSVKEPGASVRDRVSYEPIHRRPALKLPGDARVALWTIVNVENWSPLAAMPRAVLPPPMGQPLLPDVPNWSWHEYGMRVGFWRFLETLQARSLKATFAVNGSACSVYREACAAAREAGWEFMGHGFVQRPMHRVEDQAAAIADTMKAIADFTGRQPRGWESPGLAETDETIDLLAEAGIEYVADWVLDEQPVPIRTRAGTVVSVPYTVEVNDVVISAVQQQPSDEIFRRGRDQFDRLYQDGARAPRVMAISIHPYLTGVPHRIKYLEMLYDHILAHPGVVTWTGEQILDWYRAQTA</sequence>
<accession>A0A937CVT0</accession>
<organism evidence="2 3">
    <name type="scientific">Ramlibacter monticola</name>
    <dbReference type="NCBI Taxonomy" id="1926872"/>
    <lineage>
        <taxon>Bacteria</taxon>
        <taxon>Pseudomonadati</taxon>
        <taxon>Pseudomonadota</taxon>
        <taxon>Betaproteobacteria</taxon>
        <taxon>Burkholderiales</taxon>
        <taxon>Comamonadaceae</taxon>
        <taxon>Ramlibacter</taxon>
    </lineage>
</organism>
<comment type="caution">
    <text evidence="2">The sequence shown here is derived from an EMBL/GenBank/DDBJ whole genome shotgun (WGS) entry which is preliminary data.</text>
</comment>
<name>A0A937CVT0_9BURK</name>
<dbReference type="Proteomes" id="UP000599109">
    <property type="component" value="Unassembled WGS sequence"/>
</dbReference>
<dbReference type="Pfam" id="PF01522">
    <property type="entry name" value="Polysacc_deac_1"/>
    <property type="match status" value="1"/>
</dbReference>
<dbReference type="PANTHER" id="PTHR43123:SF4">
    <property type="entry name" value="POLYSACCHARIDE DEACETYLASE"/>
    <property type="match status" value="1"/>
</dbReference>
<dbReference type="GO" id="GO:0016810">
    <property type="term" value="F:hydrolase activity, acting on carbon-nitrogen (but not peptide) bonds"/>
    <property type="evidence" value="ECO:0007669"/>
    <property type="project" value="InterPro"/>
</dbReference>
<reference evidence="2 3" key="1">
    <citation type="journal article" date="2017" name="Int. J. Syst. Evol. Microbiol.">
        <title>Ramlibacter monticola sp. nov., isolated from forest soil.</title>
        <authorList>
            <person name="Chaudhary D.K."/>
            <person name="Kim J."/>
        </authorList>
    </citation>
    <scope>NUCLEOTIDE SEQUENCE [LARGE SCALE GENOMIC DNA]</scope>
    <source>
        <strain evidence="2 3">KACC 19175</strain>
    </source>
</reference>
<evidence type="ECO:0000259" key="1">
    <source>
        <dbReference type="PROSITE" id="PS51677"/>
    </source>
</evidence>
<dbReference type="PROSITE" id="PS51677">
    <property type="entry name" value="NODB"/>
    <property type="match status" value="1"/>
</dbReference>
<dbReference type="InterPro" id="IPR002509">
    <property type="entry name" value="NODB_dom"/>
</dbReference>
<evidence type="ECO:0000313" key="3">
    <source>
        <dbReference type="Proteomes" id="UP000599109"/>
    </source>
</evidence>
<gene>
    <name evidence="2" type="ORF">JJ685_19500</name>
</gene>
<evidence type="ECO:0000313" key="2">
    <source>
        <dbReference type="EMBL" id="MBL0393332.1"/>
    </source>
</evidence>
<dbReference type="GO" id="GO:0005975">
    <property type="term" value="P:carbohydrate metabolic process"/>
    <property type="evidence" value="ECO:0007669"/>
    <property type="project" value="InterPro"/>
</dbReference>
<feature type="domain" description="NodB homology" evidence="1">
    <location>
        <begin position="67"/>
        <end position="282"/>
    </location>
</feature>
<dbReference type="InterPro" id="IPR011330">
    <property type="entry name" value="Glyco_hydro/deAcase_b/a-brl"/>
</dbReference>
<dbReference type="RefSeq" id="WP_201676002.1">
    <property type="nucleotide sequence ID" value="NZ_JAEQNE010000005.1"/>
</dbReference>
<dbReference type="SUPFAM" id="SSF88713">
    <property type="entry name" value="Glycoside hydrolase/deacetylase"/>
    <property type="match status" value="1"/>
</dbReference>
<dbReference type="EMBL" id="JAEQNE010000005">
    <property type="protein sequence ID" value="MBL0393332.1"/>
    <property type="molecule type" value="Genomic_DNA"/>
</dbReference>
<dbReference type="CDD" id="cd10979">
    <property type="entry name" value="CE4_PuuE_like"/>
    <property type="match status" value="1"/>
</dbReference>
<dbReference type="PANTHER" id="PTHR43123">
    <property type="entry name" value="POLYSACCHARIDE DEACETYLASE-RELATED"/>
    <property type="match status" value="1"/>
</dbReference>
<dbReference type="Gene3D" id="3.20.20.370">
    <property type="entry name" value="Glycoside hydrolase/deacetylase"/>
    <property type="match status" value="1"/>
</dbReference>
<proteinExistence type="predicted"/>
<dbReference type="AlphaFoldDB" id="A0A937CVT0"/>